<proteinExistence type="predicted"/>
<sequence length="323" mass="36334">MTPPAAVRLLPSDQELFNALLGYGALTTKAEKQDALLALLSRDRAQVIVKSIAQAAFPQTAFNVALWMLSHDIVTIDWLYDITYRISTQGSQETIDLRLLYSSLKQLTVLDEAVVLGQTEAALRAIRLDDLDLDGFITALEPAIALSLLSWFVTFKKVTTVDLEYISQIVQKVKPAATTATAETTEVHSQPLRPEPQIIEYTLEDQLLDLNLELGGTETEILPRALDRFLFKRTRDRQTGEEQVVYRPKTTVVRLACAGEERRDVPVPVRSAKTWSPGVYVIYREEDSVQLMRLPENDVYEILPFGPDPYLRAETIARMVKEG</sequence>
<evidence type="ECO:0000313" key="2">
    <source>
        <dbReference type="Proteomes" id="UP000231057"/>
    </source>
</evidence>
<reference evidence="2" key="2">
    <citation type="journal article" date="2022" name="Front. Microbiol.">
        <title>Comparative Genomic Analysis Revealed Distinct Molecular Components and Organization of CO2-Concentrating Mechanism in Thermophilic Cyanobacteria.</title>
        <authorList>
            <person name="Tang J."/>
            <person name="Zhou H."/>
            <person name="Yao D."/>
            <person name="Riaz S."/>
            <person name="You D."/>
            <person name="Klepacz-Smolka A."/>
            <person name="Daroch M."/>
        </authorList>
    </citation>
    <scope>NUCLEOTIDE SEQUENCE [LARGE SCALE GENOMIC DNA]</scope>
    <source>
        <strain evidence="2">PCC 6715</strain>
    </source>
</reference>
<keyword evidence="2" id="KW-1185">Reference proteome</keyword>
<name>A0A2D2Q2V6_PARLV</name>
<dbReference type="Proteomes" id="UP000231057">
    <property type="component" value="Chromosome"/>
</dbReference>
<evidence type="ECO:0000313" key="1">
    <source>
        <dbReference type="EMBL" id="ATS18828.1"/>
    </source>
</evidence>
<dbReference type="KEGG" id="slw:BRW62_08795"/>
<accession>A0A2D2Q2V6</accession>
<reference evidence="1 2" key="1">
    <citation type="submission" date="2016-11" db="EMBL/GenBank/DDBJ databases">
        <title>Complete genome sequence of thermophilic cyanobacteria strain Synechococcus sp. PCC6715.</title>
        <authorList>
            <person name="Tang J."/>
            <person name="Daroch M."/>
            <person name="Liang Y."/>
            <person name="Jiang D."/>
            <person name="Shah M."/>
        </authorList>
    </citation>
    <scope>NUCLEOTIDE SEQUENCE [LARGE SCALE GENOMIC DNA]</scope>
    <source>
        <strain evidence="1 2">PCC 6715</strain>
    </source>
</reference>
<dbReference type="RefSeq" id="WP_099799160.1">
    <property type="nucleotide sequence ID" value="NZ_CP018092.1"/>
</dbReference>
<gene>
    <name evidence="1" type="ORF">BRW62_08795</name>
</gene>
<dbReference type="OrthoDB" id="564769at2"/>
<organism evidence="1 2">
    <name type="scientific">Parathermosynechococcus lividus PCC 6715</name>
    <dbReference type="NCBI Taxonomy" id="1917166"/>
    <lineage>
        <taxon>Bacteria</taxon>
        <taxon>Bacillati</taxon>
        <taxon>Cyanobacteriota</taxon>
        <taxon>Cyanophyceae</taxon>
        <taxon>Acaryochloridales</taxon>
        <taxon>Thermosynechococcaceae</taxon>
        <taxon>Parathermosynechococcus</taxon>
    </lineage>
</organism>
<protein>
    <submittedName>
        <fullName evidence="1">Uncharacterized protein</fullName>
    </submittedName>
</protein>
<dbReference type="AlphaFoldDB" id="A0A2D2Q2V6"/>
<dbReference type="EMBL" id="CP018092">
    <property type="protein sequence ID" value="ATS18828.1"/>
    <property type="molecule type" value="Genomic_DNA"/>
</dbReference>